<evidence type="ECO:0000313" key="2">
    <source>
        <dbReference type="Proteomes" id="UP000729402"/>
    </source>
</evidence>
<proteinExistence type="predicted"/>
<gene>
    <name evidence="1" type="ORF">GUJ93_ZPchr0007g6365</name>
</gene>
<reference evidence="1" key="2">
    <citation type="submission" date="2021-02" db="EMBL/GenBank/DDBJ databases">
        <authorList>
            <person name="Kimball J.A."/>
            <person name="Haas M.W."/>
            <person name="Macchietto M."/>
            <person name="Kono T."/>
            <person name="Duquette J."/>
            <person name="Shao M."/>
        </authorList>
    </citation>
    <scope>NUCLEOTIDE SEQUENCE</scope>
    <source>
        <tissue evidence="1">Fresh leaf tissue</tissue>
    </source>
</reference>
<protein>
    <submittedName>
        <fullName evidence="1">Uncharacterized protein</fullName>
    </submittedName>
</protein>
<name>A0A8J5TKH9_ZIZPA</name>
<accession>A0A8J5TKH9</accession>
<keyword evidence="2" id="KW-1185">Reference proteome</keyword>
<dbReference type="Proteomes" id="UP000729402">
    <property type="component" value="Unassembled WGS sequence"/>
</dbReference>
<comment type="caution">
    <text evidence="1">The sequence shown here is derived from an EMBL/GenBank/DDBJ whole genome shotgun (WGS) entry which is preliminary data.</text>
</comment>
<reference evidence="1" key="1">
    <citation type="journal article" date="2021" name="bioRxiv">
        <title>Whole Genome Assembly and Annotation of Northern Wild Rice, Zizania palustris L., Supports a Whole Genome Duplication in the Zizania Genus.</title>
        <authorList>
            <person name="Haas M."/>
            <person name="Kono T."/>
            <person name="Macchietto M."/>
            <person name="Millas R."/>
            <person name="McGilp L."/>
            <person name="Shao M."/>
            <person name="Duquette J."/>
            <person name="Hirsch C.N."/>
            <person name="Kimball J."/>
        </authorList>
    </citation>
    <scope>NUCLEOTIDE SEQUENCE</scope>
    <source>
        <tissue evidence="1">Fresh leaf tissue</tissue>
    </source>
</reference>
<dbReference type="AlphaFoldDB" id="A0A8J5TKH9"/>
<dbReference type="EMBL" id="JAAALK010000282">
    <property type="protein sequence ID" value="KAG8081501.1"/>
    <property type="molecule type" value="Genomic_DNA"/>
</dbReference>
<sequence>MHARFPERRSAAVRRQLAGWKSLQWLATAFEANGGAAFNTAKAGPPRQHAHGILLLFFPRRAPSAARNLLWLSTVHGARKGDQGTVFCVSVVSWKELWLPVAVRRKTKRAAMDTR</sequence>
<evidence type="ECO:0000313" key="1">
    <source>
        <dbReference type="EMBL" id="KAG8081501.1"/>
    </source>
</evidence>
<organism evidence="1 2">
    <name type="scientific">Zizania palustris</name>
    <name type="common">Northern wild rice</name>
    <dbReference type="NCBI Taxonomy" id="103762"/>
    <lineage>
        <taxon>Eukaryota</taxon>
        <taxon>Viridiplantae</taxon>
        <taxon>Streptophyta</taxon>
        <taxon>Embryophyta</taxon>
        <taxon>Tracheophyta</taxon>
        <taxon>Spermatophyta</taxon>
        <taxon>Magnoliopsida</taxon>
        <taxon>Liliopsida</taxon>
        <taxon>Poales</taxon>
        <taxon>Poaceae</taxon>
        <taxon>BOP clade</taxon>
        <taxon>Oryzoideae</taxon>
        <taxon>Oryzeae</taxon>
        <taxon>Zizaniinae</taxon>
        <taxon>Zizania</taxon>
    </lineage>
</organism>